<dbReference type="EMBL" id="HG001816">
    <property type="protein sequence ID" value="CDF37109.1"/>
    <property type="molecule type" value="Genomic_DNA"/>
</dbReference>
<feature type="transmembrane region" description="Helical" evidence="2">
    <location>
        <begin position="479"/>
        <end position="504"/>
    </location>
</feature>
<dbReference type="RefSeq" id="XP_005716928.1">
    <property type="nucleotide sequence ID" value="XM_005716871.1"/>
</dbReference>
<feature type="region of interest" description="Disordered" evidence="1">
    <location>
        <begin position="754"/>
        <end position="792"/>
    </location>
</feature>
<dbReference type="AlphaFoldDB" id="R7QGA3"/>
<gene>
    <name evidence="5" type="ORF">CHC_T00005333001</name>
</gene>
<dbReference type="InterPro" id="IPR003864">
    <property type="entry name" value="CSC1/OSCA1-like_7TM"/>
</dbReference>
<dbReference type="GeneID" id="17324645"/>
<dbReference type="GO" id="GO:0005227">
    <property type="term" value="F:calcium-activated cation channel activity"/>
    <property type="evidence" value="ECO:0007669"/>
    <property type="project" value="InterPro"/>
</dbReference>
<dbReference type="Proteomes" id="UP000012073">
    <property type="component" value="Unassembled WGS sequence"/>
</dbReference>
<feature type="transmembrane region" description="Helical" evidence="2">
    <location>
        <begin position="327"/>
        <end position="354"/>
    </location>
</feature>
<dbReference type="PhylomeDB" id="R7QGA3"/>
<proteinExistence type="predicted"/>
<dbReference type="OMA" id="YISMVEY"/>
<feature type="domain" description="CSC1/OSCA1-like 7TM region" evidence="3">
    <location>
        <begin position="265"/>
        <end position="545"/>
    </location>
</feature>
<dbReference type="Pfam" id="PF14703">
    <property type="entry name" value="PHM7_cyt"/>
    <property type="match status" value="1"/>
</dbReference>
<sequence>MFALSNVPRTDSWRFWLLLVVEYGIAVFVCFHIIYHFSLYCRDRRRYRAAPNPSNYAILIQDVPLVHCSEKIIHRYWNRLLPDQVAGVFLIHDASRLERDKKKFWNAVAKREVAELRLHEANLKSSKKKSKKKENAWNPTNNPYTRKPHSVESASGTFSHDETPRRLPKFLCGPPRDPTQAIEYWREQQVRYWAHVSAHLIKSDEGQFPETQSAIVVFKSRQVAAIAAQTNFSRKEDEWRVSRAPEPTAINWSALGISSWTVYVRQCVTALLCVSLTLFWIVPVTAIMGLVNLSKLAQLEIGGEKPFLFFDQMKEWSPLAVGFIESWLPTVILTVFLAIVPNILHFFVSISRIVSHAQKDGLVRDWYFVFITFSNFLFVAFAGTFLDELAVILDKPTSTVEILARNIPKQAAFMMNFIVLAALTETPRELLQLVRVGKRWSKLRFIAKTKRQREEADVGDSSMDYVGFYAMGQLVSLLGLIYCTIQPFIVFCCVGYFGISYIVFKYNVCFTTYNDYEAGGRMFGGSLYSIWLGLFLHLLTMIGVFGLNKSAAQSALIIVPSVLAVLFVLHCNKSFDRVLEHGSVLETQDRIEELEGRKHGCDEIEPGLVSTFQHPSFEALPDPHDLDNLSGVADLVEQEKTGAGWVEDEALTVAIDSCESHAGSRVTVAINGDIDELRQELGDSEATNNETDAYGSSAPRQPTQGHINSLCGPGITDDPFTFERPRNVVRADTENIVAAEIVRKRLTRSRMTGGNADVAFERHRMTVSDPPQPGNVDLAASPTPSETDFDTS</sequence>
<dbReference type="KEGG" id="ccp:CHC_T00005333001"/>
<feature type="transmembrane region" description="Helical" evidence="2">
    <location>
        <begin position="551"/>
        <end position="569"/>
    </location>
</feature>
<evidence type="ECO:0000313" key="6">
    <source>
        <dbReference type="Proteomes" id="UP000012073"/>
    </source>
</evidence>
<keyword evidence="2" id="KW-0472">Membrane</keyword>
<feature type="transmembrane region" description="Helical" evidence="2">
    <location>
        <begin position="525"/>
        <end position="545"/>
    </location>
</feature>
<accession>R7QGA3</accession>
<dbReference type="OrthoDB" id="1689567at2759"/>
<dbReference type="Pfam" id="PF02714">
    <property type="entry name" value="RSN1_7TM"/>
    <property type="match status" value="1"/>
</dbReference>
<feature type="region of interest" description="Disordered" evidence="1">
    <location>
        <begin position="684"/>
        <end position="705"/>
    </location>
</feature>
<dbReference type="Gramene" id="CDF37109">
    <property type="protein sequence ID" value="CDF37109"/>
    <property type="gene ID" value="CHC_T00005333001"/>
</dbReference>
<dbReference type="InterPro" id="IPR027815">
    <property type="entry name" value="CSC1/OSCA1-like_cyt"/>
</dbReference>
<dbReference type="PANTHER" id="PTHR13018:SF5">
    <property type="entry name" value="RE44586P"/>
    <property type="match status" value="1"/>
</dbReference>
<evidence type="ECO:0000313" key="5">
    <source>
        <dbReference type="EMBL" id="CDF37109.1"/>
    </source>
</evidence>
<dbReference type="GO" id="GO:0005886">
    <property type="term" value="C:plasma membrane"/>
    <property type="evidence" value="ECO:0007669"/>
    <property type="project" value="TreeGrafter"/>
</dbReference>
<keyword evidence="2" id="KW-1133">Transmembrane helix</keyword>
<evidence type="ECO:0000256" key="2">
    <source>
        <dbReference type="SAM" id="Phobius"/>
    </source>
</evidence>
<evidence type="ECO:0008006" key="7">
    <source>
        <dbReference type="Google" id="ProtNLM"/>
    </source>
</evidence>
<reference evidence="6" key="1">
    <citation type="journal article" date="2013" name="Proc. Natl. Acad. Sci. U.S.A.">
        <title>Genome structure and metabolic features in the red seaweed Chondrus crispus shed light on evolution of the Archaeplastida.</title>
        <authorList>
            <person name="Collen J."/>
            <person name="Porcel B."/>
            <person name="Carre W."/>
            <person name="Ball S.G."/>
            <person name="Chaparro C."/>
            <person name="Tonon T."/>
            <person name="Barbeyron T."/>
            <person name="Michel G."/>
            <person name="Noel B."/>
            <person name="Valentin K."/>
            <person name="Elias M."/>
            <person name="Artiguenave F."/>
            <person name="Arun A."/>
            <person name="Aury J.M."/>
            <person name="Barbosa-Neto J.F."/>
            <person name="Bothwell J.H."/>
            <person name="Bouget F.Y."/>
            <person name="Brillet L."/>
            <person name="Cabello-Hurtado F."/>
            <person name="Capella-Gutierrez S."/>
            <person name="Charrier B."/>
            <person name="Cladiere L."/>
            <person name="Cock J.M."/>
            <person name="Coelho S.M."/>
            <person name="Colleoni C."/>
            <person name="Czjzek M."/>
            <person name="Da Silva C."/>
            <person name="Delage L."/>
            <person name="Denoeud F."/>
            <person name="Deschamps P."/>
            <person name="Dittami S.M."/>
            <person name="Gabaldon T."/>
            <person name="Gachon C.M."/>
            <person name="Groisillier A."/>
            <person name="Herve C."/>
            <person name="Jabbari K."/>
            <person name="Katinka M."/>
            <person name="Kloareg B."/>
            <person name="Kowalczyk N."/>
            <person name="Labadie K."/>
            <person name="Leblanc C."/>
            <person name="Lopez P.J."/>
            <person name="McLachlan D.H."/>
            <person name="Meslet-Cladiere L."/>
            <person name="Moustafa A."/>
            <person name="Nehr Z."/>
            <person name="Nyvall Collen P."/>
            <person name="Panaud O."/>
            <person name="Partensky F."/>
            <person name="Poulain J."/>
            <person name="Rensing S.A."/>
            <person name="Rousvoal S."/>
            <person name="Samson G."/>
            <person name="Symeonidi A."/>
            <person name="Weissenbach J."/>
            <person name="Zambounis A."/>
            <person name="Wincker P."/>
            <person name="Boyen C."/>
        </authorList>
    </citation>
    <scope>NUCLEOTIDE SEQUENCE [LARGE SCALE GENOMIC DNA]</scope>
    <source>
        <strain evidence="6">cv. Stackhouse</strain>
    </source>
</reference>
<feature type="transmembrane region" description="Helical" evidence="2">
    <location>
        <begin position="366"/>
        <end position="386"/>
    </location>
</feature>
<feature type="transmembrane region" description="Helical" evidence="2">
    <location>
        <begin position="15"/>
        <end position="38"/>
    </location>
</feature>
<keyword evidence="2" id="KW-0812">Transmembrane</keyword>
<protein>
    <recommendedName>
        <fullName evidence="7">CSC1/OSCA1-like 7TM region domain-containing protein</fullName>
    </recommendedName>
</protein>
<evidence type="ECO:0000259" key="3">
    <source>
        <dbReference type="Pfam" id="PF02714"/>
    </source>
</evidence>
<evidence type="ECO:0000259" key="4">
    <source>
        <dbReference type="Pfam" id="PF14703"/>
    </source>
</evidence>
<dbReference type="PANTHER" id="PTHR13018">
    <property type="entry name" value="PROBABLE MEMBRANE PROTEIN DUF221-RELATED"/>
    <property type="match status" value="1"/>
</dbReference>
<dbReference type="InterPro" id="IPR045122">
    <property type="entry name" value="Csc1-like"/>
</dbReference>
<evidence type="ECO:0000256" key="1">
    <source>
        <dbReference type="SAM" id="MobiDB-lite"/>
    </source>
</evidence>
<organism evidence="5 6">
    <name type="scientific">Chondrus crispus</name>
    <name type="common">Carrageen Irish moss</name>
    <name type="synonym">Polymorpha crispa</name>
    <dbReference type="NCBI Taxonomy" id="2769"/>
    <lineage>
        <taxon>Eukaryota</taxon>
        <taxon>Rhodophyta</taxon>
        <taxon>Florideophyceae</taxon>
        <taxon>Rhodymeniophycidae</taxon>
        <taxon>Gigartinales</taxon>
        <taxon>Gigartinaceae</taxon>
        <taxon>Chondrus</taxon>
    </lineage>
</organism>
<feature type="transmembrane region" description="Helical" evidence="2">
    <location>
        <begin position="268"/>
        <end position="291"/>
    </location>
</feature>
<feature type="domain" description="CSC1/OSCA1-like cytosolic" evidence="4">
    <location>
        <begin position="56"/>
        <end position="253"/>
    </location>
</feature>
<name>R7QGA3_CHOCR</name>
<feature type="region of interest" description="Disordered" evidence="1">
    <location>
        <begin position="123"/>
        <end position="172"/>
    </location>
</feature>
<keyword evidence="6" id="KW-1185">Reference proteome</keyword>